<feature type="chain" id="PRO_5034009375" evidence="1">
    <location>
        <begin position="24"/>
        <end position="474"/>
    </location>
</feature>
<sequence length="474" mass="52190">MTPSTRTLLKVCLRLYLIGVALALPSNKHEHERNYKPQDVIIRDVCIIGGGSTGTYSAIRLRDMGKSVAVVEIKDRLGGHTETYIDPVSHVPIDYGVEFFHNLSLVTDWFTRLGVSWTKAIIPPINTQNVDFRTGIIDASYVPASQAALGQALGVWTSLLLKYPTLNYGFILPDPVPDELLTPFRDTVKKYSLDALVYLIFEFRQESILDQPTLYVMKNFGLDLINNIINGFLTTADHDNSEIYQKALGILGTDALLSSKVENIDRPSSPSANYTISIAVSTPSGRKLIVAKKLLITIPPLPHILDFLDLTDAERDVFSQFNFVGYWTSIVRHDGIPDDIQINNIGADTPYNLPVLPGIISITQTGVPGLHGVKFGSPYAMSDDDVKNSIIDTFKRLKTGGADVNATAPDFVVFSSHTPFDLKVGADAIKAGFYEKMYALQGVRGTWWTGAAWNVHDSSLLWAFTEGVLPSLLA</sequence>
<reference evidence="2 3" key="1">
    <citation type="journal article" date="2016" name="Nat. Commun.">
        <title>Ectomycorrhizal ecology is imprinted in the genome of the dominant symbiotic fungus Cenococcum geophilum.</title>
        <authorList>
            <consortium name="DOE Joint Genome Institute"/>
            <person name="Peter M."/>
            <person name="Kohler A."/>
            <person name="Ohm R.A."/>
            <person name="Kuo A."/>
            <person name="Krutzmann J."/>
            <person name="Morin E."/>
            <person name="Arend M."/>
            <person name="Barry K.W."/>
            <person name="Binder M."/>
            <person name="Choi C."/>
            <person name="Clum A."/>
            <person name="Copeland A."/>
            <person name="Grisel N."/>
            <person name="Haridas S."/>
            <person name="Kipfer T."/>
            <person name="LaButti K."/>
            <person name="Lindquist E."/>
            <person name="Lipzen A."/>
            <person name="Maire R."/>
            <person name="Meier B."/>
            <person name="Mihaltcheva S."/>
            <person name="Molinier V."/>
            <person name="Murat C."/>
            <person name="Poggeler S."/>
            <person name="Quandt C.A."/>
            <person name="Sperisen C."/>
            <person name="Tritt A."/>
            <person name="Tisserant E."/>
            <person name="Crous P.W."/>
            <person name="Henrissat B."/>
            <person name="Nehls U."/>
            <person name="Egli S."/>
            <person name="Spatafora J.W."/>
            <person name="Grigoriev I.V."/>
            <person name="Martin F.M."/>
        </authorList>
    </citation>
    <scope>NUCLEOTIDE SEQUENCE [LARGE SCALE GENOMIC DNA]</scope>
    <source>
        <strain evidence="2 3">CBS 459.81</strain>
    </source>
</reference>
<dbReference type="Pfam" id="PF13450">
    <property type="entry name" value="NAD_binding_8"/>
    <property type="match status" value="1"/>
</dbReference>
<keyword evidence="3" id="KW-1185">Reference proteome</keyword>
<protein>
    <submittedName>
        <fullName evidence="2">Putative FAD dependent oxidoreductase</fullName>
    </submittedName>
</protein>
<organism evidence="2 3">
    <name type="scientific">Lepidopterella palustris CBS 459.81</name>
    <dbReference type="NCBI Taxonomy" id="1314670"/>
    <lineage>
        <taxon>Eukaryota</taxon>
        <taxon>Fungi</taxon>
        <taxon>Dikarya</taxon>
        <taxon>Ascomycota</taxon>
        <taxon>Pezizomycotina</taxon>
        <taxon>Dothideomycetes</taxon>
        <taxon>Pleosporomycetidae</taxon>
        <taxon>Mytilinidiales</taxon>
        <taxon>Argynnaceae</taxon>
        <taxon>Lepidopterella</taxon>
    </lineage>
</organism>
<dbReference type="Proteomes" id="UP000250266">
    <property type="component" value="Unassembled WGS sequence"/>
</dbReference>
<dbReference type="AlphaFoldDB" id="A0A8E2JGT1"/>
<accession>A0A8E2JGT1</accession>
<dbReference type="EMBL" id="KV744901">
    <property type="protein sequence ID" value="OCK82034.1"/>
    <property type="molecule type" value="Genomic_DNA"/>
</dbReference>
<dbReference type="InterPro" id="IPR036188">
    <property type="entry name" value="FAD/NAD-bd_sf"/>
</dbReference>
<proteinExistence type="predicted"/>
<dbReference type="Gene3D" id="3.30.70.1990">
    <property type="match status" value="1"/>
</dbReference>
<gene>
    <name evidence="2" type="ORF">K432DRAFT_349877</name>
</gene>
<evidence type="ECO:0000313" key="2">
    <source>
        <dbReference type="EMBL" id="OCK82034.1"/>
    </source>
</evidence>
<evidence type="ECO:0000313" key="3">
    <source>
        <dbReference type="Proteomes" id="UP000250266"/>
    </source>
</evidence>
<dbReference type="OrthoDB" id="68575at2759"/>
<feature type="signal peptide" evidence="1">
    <location>
        <begin position="1"/>
        <end position="23"/>
    </location>
</feature>
<dbReference type="Gene3D" id="3.50.50.60">
    <property type="entry name" value="FAD/NAD(P)-binding domain"/>
    <property type="match status" value="1"/>
</dbReference>
<evidence type="ECO:0000256" key="1">
    <source>
        <dbReference type="SAM" id="SignalP"/>
    </source>
</evidence>
<dbReference type="Gene3D" id="1.10.405.20">
    <property type="match status" value="1"/>
</dbReference>
<dbReference type="SUPFAM" id="SSF51905">
    <property type="entry name" value="FAD/NAD(P)-binding domain"/>
    <property type="match status" value="1"/>
</dbReference>
<name>A0A8E2JGT1_9PEZI</name>
<keyword evidence="1" id="KW-0732">Signal</keyword>